<evidence type="ECO:0000313" key="1">
    <source>
        <dbReference type="EMBL" id="KAI0089635.1"/>
    </source>
</evidence>
<dbReference type="Proteomes" id="UP001055072">
    <property type="component" value="Unassembled WGS sequence"/>
</dbReference>
<proteinExistence type="predicted"/>
<dbReference type="EMBL" id="MU274910">
    <property type="protein sequence ID" value="KAI0089635.1"/>
    <property type="molecule type" value="Genomic_DNA"/>
</dbReference>
<keyword evidence="2" id="KW-1185">Reference proteome</keyword>
<reference evidence="1" key="1">
    <citation type="journal article" date="2021" name="Environ. Microbiol.">
        <title>Gene family expansions and transcriptome signatures uncover fungal adaptations to wood decay.</title>
        <authorList>
            <person name="Hage H."/>
            <person name="Miyauchi S."/>
            <person name="Viragh M."/>
            <person name="Drula E."/>
            <person name="Min B."/>
            <person name="Chaduli D."/>
            <person name="Navarro D."/>
            <person name="Favel A."/>
            <person name="Norest M."/>
            <person name="Lesage-Meessen L."/>
            <person name="Balint B."/>
            <person name="Merenyi Z."/>
            <person name="de Eugenio L."/>
            <person name="Morin E."/>
            <person name="Martinez A.T."/>
            <person name="Baldrian P."/>
            <person name="Stursova M."/>
            <person name="Martinez M.J."/>
            <person name="Novotny C."/>
            <person name="Magnuson J.K."/>
            <person name="Spatafora J.W."/>
            <person name="Maurice S."/>
            <person name="Pangilinan J."/>
            <person name="Andreopoulos W."/>
            <person name="LaButti K."/>
            <person name="Hundley H."/>
            <person name="Na H."/>
            <person name="Kuo A."/>
            <person name="Barry K."/>
            <person name="Lipzen A."/>
            <person name="Henrissat B."/>
            <person name="Riley R."/>
            <person name="Ahrendt S."/>
            <person name="Nagy L.G."/>
            <person name="Grigoriev I.V."/>
            <person name="Martin F."/>
            <person name="Rosso M.N."/>
        </authorList>
    </citation>
    <scope>NUCLEOTIDE SEQUENCE</scope>
    <source>
        <strain evidence="1">CBS 384.51</strain>
    </source>
</reference>
<protein>
    <submittedName>
        <fullName evidence="1">Uncharacterized protein</fullName>
    </submittedName>
</protein>
<evidence type="ECO:0000313" key="2">
    <source>
        <dbReference type="Proteomes" id="UP001055072"/>
    </source>
</evidence>
<name>A0ACB8U6P9_9APHY</name>
<gene>
    <name evidence="1" type="ORF">BDY19DRAFT_115919</name>
</gene>
<comment type="caution">
    <text evidence="1">The sequence shown here is derived from an EMBL/GenBank/DDBJ whole genome shotgun (WGS) entry which is preliminary data.</text>
</comment>
<accession>A0ACB8U6P9</accession>
<organism evidence="1 2">
    <name type="scientific">Irpex rosettiformis</name>
    <dbReference type="NCBI Taxonomy" id="378272"/>
    <lineage>
        <taxon>Eukaryota</taxon>
        <taxon>Fungi</taxon>
        <taxon>Dikarya</taxon>
        <taxon>Basidiomycota</taxon>
        <taxon>Agaricomycotina</taxon>
        <taxon>Agaricomycetes</taxon>
        <taxon>Polyporales</taxon>
        <taxon>Irpicaceae</taxon>
        <taxon>Irpex</taxon>
    </lineage>
</organism>
<sequence>MQFFNDMQSRTLINITTLMGFQLDNTLQHVHVCERKPVRVSFYCAPSQVKLLILGGSHPHHLRRVAMYPDVCNV</sequence>